<dbReference type="SUPFAM" id="SSF63867">
    <property type="entry name" value="MoeA C-terminal domain-like"/>
    <property type="match status" value="1"/>
</dbReference>
<dbReference type="Gene3D" id="2.170.190.11">
    <property type="entry name" value="Molybdopterin biosynthesis moea protein, domain 3"/>
    <property type="match status" value="1"/>
</dbReference>
<evidence type="ECO:0000256" key="10">
    <source>
        <dbReference type="ARBA" id="ARBA00022842"/>
    </source>
</evidence>
<evidence type="ECO:0000256" key="5">
    <source>
        <dbReference type="ARBA" id="ARBA00022505"/>
    </source>
</evidence>
<protein>
    <submittedName>
        <fullName evidence="15">Gephyrin-like protein</fullName>
    </submittedName>
</protein>
<evidence type="ECO:0000256" key="3">
    <source>
        <dbReference type="ARBA" id="ARBA00007589"/>
    </source>
</evidence>
<dbReference type="CDD" id="cd00886">
    <property type="entry name" value="MogA_MoaB"/>
    <property type="match status" value="1"/>
</dbReference>
<dbReference type="GO" id="GO:0061598">
    <property type="term" value="F:molybdopterin adenylyltransferase activity"/>
    <property type="evidence" value="ECO:0007669"/>
    <property type="project" value="UniProtKB-UniRule"/>
</dbReference>
<dbReference type="FunFam" id="3.40.980.10:FF:000002">
    <property type="entry name" value="Molybdopterin molybdenumtransferase"/>
    <property type="match status" value="1"/>
</dbReference>
<keyword evidence="16" id="KW-1185">Reference proteome</keyword>
<dbReference type="GO" id="GO:0005829">
    <property type="term" value="C:cytosol"/>
    <property type="evidence" value="ECO:0007669"/>
    <property type="project" value="TreeGrafter"/>
</dbReference>
<keyword evidence="6 13" id="KW-0808">Transferase</keyword>
<dbReference type="Gene3D" id="2.40.340.10">
    <property type="entry name" value="MoeA, C-terminal, domain IV"/>
    <property type="match status" value="1"/>
</dbReference>
<dbReference type="NCBIfam" id="TIGR00177">
    <property type="entry name" value="molyb_syn"/>
    <property type="match status" value="1"/>
</dbReference>
<evidence type="ECO:0000256" key="4">
    <source>
        <dbReference type="ARBA" id="ARBA00008339"/>
    </source>
</evidence>
<dbReference type="OrthoDB" id="4349954at2759"/>
<dbReference type="EMBL" id="JNBR01000124">
    <property type="protein sequence ID" value="OQR96929.1"/>
    <property type="molecule type" value="Genomic_DNA"/>
</dbReference>
<dbReference type="SMART" id="SM00852">
    <property type="entry name" value="MoCF_biosynth"/>
    <property type="match status" value="2"/>
</dbReference>
<dbReference type="GO" id="GO:0005524">
    <property type="term" value="F:ATP binding"/>
    <property type="evidence" value="ECO:0007669"/>
    <property type="project" value="UniProtKB-UniRule"/>
</dbReference>
<dbReference type="PROSITE" id="PS01079">
    <property type="entry name" value="MOCF_BIOSYNTHESIS_2"/>
    <property type="match status" value="1"/>
</dbReference>
<dbReference type="PANTHER" id="PTHR10192">
    <property type="entry name" value="MOLYBDOPTERIN BIOSYNTHESIS PROTEIN"/>
    <property type="match status" value="1"/>
</dbReference>
<accession>A0A1V9ZG03</accession>
<dbReference type="UniPathway" id="UPA00344"/>
<keyword evidence="11 13" id="KW-0501">Molybdenum cofactor biosynthesis</keyword>
<dbReference type="Pfam" id="PF03454">
    <property type="entry name" value="MoeA_C"/>
    <property type="match status" value="1"/>
</dbReference>
<keyword evidence="7 13" id="KW-0479">Metal-binding</keyword>
<dbReference type="Gene3D" id="3.90.105.10">
    <property type="entry name" value="Molybdopterin biosynthesis moea protein, domain 2"/>
    <property type="match status" value="1"/>
</dbReference>
<dbReference type="InterPro" id="IPR038987">
    <property type="entry name" value="MoeA-like"/>
</dbReference>
<comment type="pathway">
    <text evidence="2 13">Cofactor biosynthesis; molybdopterin biosynthesis.</text>
</comment>
<dbReference type="InterPro" id="IPR036425">
    <property type="entry name" value="MoaB/Mog-like_dom_sf"/>
</dbReference>
<feature type="domain" description="MoaB/Mog" evidence="14">
    <location>
        <begin position="198"/>
        <end position="354"/>
    </location>
</feature>
<dbReference type="FunFam" id="2.170.190.11:FF:000001">
    <property type="entry name" value="Molybdopterin molybdenumtransferase"/>
    <property type="match status" value="1"/>
</dbReference>
<dbReference type="InterPro" id="IPR005110">
    <property type="entry name" value="MoeA_linker/N"/>
</dbReference>
<evidence type="ECO:0000256" key="13">
    <source>
        <dbReference type="RuleBase" id="RU365090"/>
    </source>
</evidence>
<proteinExistence type="inferred from homology"/>
<dbReference type="Proteomes" id="UP000243579">
    <property type="component" value="Unassembled WGS sequence"/>
</dbReference>
<comment type="cofactor">
    <cofactor evidence="1 13">
        <name>Mg(2+)</name>
        <dbReference type="ChEBI" id="CHEBI:18420"/>
    </cofactor>
</comment>
<gene>
    <name evidence="15" type="ORF">ACHHYP_20640</name>
</gene>
<dbReference type="CDD" id="cd00887">
    <property type="entry name" value="MoeA"/>
    <property type="match status" value="1"/>
</dbReference>
<reference evidence="15 16" key="1">
    <citation type="journal article" date="2014" name="Genome Biol. Evol.">
        <title>The secreted proteins of Achlya hypogyna and Thraustotheca clavata identify the ancestral oomycete secretome and reveal gene acquisitions by horizontal gene transfer.</title>
        <authorList>
            <person name="Misner I."/>
            <person name="Blouin N."/>
            <person name="Leonard G."/>
            <person name="Richards T.A."/>
            <person name="Lane C.E."/>
        </authorList>
    </citation>
    <scope>NUCLEOTIDE SEQUENCE [LARGE SCALE GENOMIC DNA]</scope>
    <source>
        <strain evidence="15 16">ATCC 48635</strain>
    </source>
</reference>
<evidence type="ECO:0000256" key="9">
    <source>
        <dbReference type="ARBA" id="ARBA00022840"/>
    </source>
</evidence>
<dbReference type="Pfam" id="PF00994">
    <property type="entry name" value="MoCF_biosynth"/>
    <property type="match status" value="2"/>
</dbReference>
<comment type="similarity">
    <text evidence="13">Belongs to the MoeA family.</text>
</comment>
<comment type="catalytic activity">
    <reaction evidence="13">
        <text>molybdopterin + ATP + H(+) = adenylyl-molybdopterin + diphosphate</text>
        <dbReference type="Rhea" id="RHEA:31331"/>
        <dbReference type="ChEBI" id="CHEBI:15378"/>
        <dbReference type="ChEBI" id="CHEBI:30616"/>
        <dbReference type="ChEBI" id="CHEBI:33019"/>
        <dbReference type="ChEBI" id="CHEBI:58698"/>
        <dbReference type="ChEBI" id="CHEBI:62727"/>
    </reaction>
</comment>
<evidence type="ECO:0000313" key="16">
    <source>
        <dbReference type="Proteomes" id="UP000243579"/>
    </source>
</evidence>
<dbReference type="GO" id="GO:0006777">
    <property type="term" value="P:Mo-molybdopterin cofactor biosynthetic process"/>
    <property type="evidence" value="ECO:0007669"/>
    <property type="project" value="UniProtKB-UniRule"/>
</dbReference>
<evidence type="ECO:0000259" key="14">
    <source>
        <dbReference type="SMART" id="SM00852"/>
    </source>
</evidence>
<evidence type="ECO:0000256" key="2">
    <source>
        <dbReference type="ARBA" id="ARBA00005046"/>
    </source>
</evidence>
<evidence type="ECO:0000256" key="1">
    <source>
        <dbReference type="ARBA" id="ARBA00001946"/>
    </source>
</evidence>
<dbReference type="FunFam" id="3.40.980.10:FF:000001">
    <property type="entry name" value="Molybdopterin molybdenumtransferase"/>
    <property type="match status" value="1"/>
</dbReference>
<dbReference type="PANTHER" id="PTHR10192:SF5">
    <property type="entry name" value="GEPHYRIN"/>
    <property type="match status" value="1"/>
</dbReference>
<dbReference type="InterPro" id="IPR005111">
    <property type="entry name" value="MoeA_C_domain_IV"/>
</dbReference>
<keyword evidence="9" id="KW-0067">ATP-binding</keyword>
<comment type="similarity">
    <text evidence="3">In the N-terminal section; belongs to the MoaB/Mog family.</text>
</comment>
<comment type="catalytic activity">
    <reaction evidence="13">
        <text>adenylyl-molybdopterin + molybdate = Mo-molybdopterin + AMP + H(+)</text>
        <dbReference type="Rhea" id="RHEA:35047"/>
        <dbReference type="ChEBI" id="CHEBI:15378"/>
        <dbReference type="ChEBI" id="CHEBI:36264"/>
        <dbReference type="ChEBI" id="CHEBI:62727"/>
        <dbReference type="ChEBI" id="CHEBI:71302"/>
        <dbReference type="ChEBI" id="CHEBI:456215"/>
    </reaction>
</comment>
<dbReference type="Pfam" id="PF03453">
    <property type="entry name" value="MoeA_N"/>
    <property type="match status" value="1"/>
</dbReference>
<dbReference type="STRING" id="1202772.A0A1V9ZG03"/>
<name>A0A1V9ZG03_ACHHY</name>
<dbReference type="GO" id="GO:0061599">
    <property type="term" value="F:molybdopterin molybdotransferase activity"/>
    <property type="evidence" value="ECO:0007669"/>
    <property type="project" value="UniProtKB-UniRule"/>
</dbReference>
<dbReference type="NCBIfam" id="NF045515">
    <property type="entry name" value="Glp_gephyrin"/>
    <property type="match status" value="1"/>
</dbReference>
<dbReference type="AlphaFoldDB" id="A0A1V9ZG03"/>
<comment type="similarity">
    <text evidence="4">In the C-terminal section; belongs to the MoeA family.</text>
</comment>
<evidence type="ECO:0000256" key="7">
    <source>
        <dbReference type="ARBA" id="ARBA00022723"/>
    </source>
</evidence>
<dbReference type="SUPFAM" id="SSF63882">
    <property type="entry name" value="MoeA N-terminal region -like"/>
    <property type="match status" value="1"/>
</dbReference>
<dbReference type="SUPFAM" id="SSF53218">
    <property type="entry name" value="Molybdenum cofactor biosynthesis proteins"/>
    <property type="match status" value="2"/>
</dbReference>
<evidence type="ECO:0000256" key="11">
    <source>
        <dbReference type="ARBA" id="ARBA00023150"/>
    </source>
</evidence>
<keyword evidence="12" id="KW-0511">Multifunctional enzyme</keyword>
<dbReference type="GO" id="GO:0046872">
    <property type="term" value="F:metal ion binding"/>
    <property type="evidence" value="ECO:0007669"/>
    <property type="project" value="UniProtKB-UniRule"/>
</dbReference>
<evidence type="ECO:0000256" key="6">
    <source>
        <dbReference type="ARBA" id="ARBA00022679"/>
    </source>
</evidence>
<comment type="caution">
    <text evidence="15">The sequence shown here is derived from an EMBL/GenBank/DDBJ whole genome shotgun (WGS) entry which is preliminary data.</text>
</comment>
<dbReference type="InterPro" id="IPR008284">
    <property type="entry name" value="MoCF_biosynth_CS"/>
</dbReference>
<dbReference type="InterPro" id="IPR036135">
    <property type="entry name" value="MoeA_linker/N_sf"/>
</dbReference>
<dbReference type="InterPro" id="IPR001453">
    <property type="entry name" value="MoaB/Mog_dom"/>
</dbReference>
<evidence type="ECO:0000256" key="12">
    <source>
        <dbReference type="ARBA" id="ARBA00023268"/>
    </source>
</evidence>
<keyword evidence="10 13" id="KW-0460">Magnesium</keyword>
<feature type="domain" description="MoaB/Mog" evidence="14">
    <location>
        <begin position="477"/>
        <end position="624"/>
    </location>
</feature>
<organism evidence="15 16">
    <name type="scientific">Achlya hypogyna</name>
    <name type="common">Oomycete</name>
    <name type="synonym">Protoachlya hypogyna</name>
    <dbReference type="NCBI Taxonomy" id="1202772"/>
    <lineage>
        <taxon>Eukaryota</taxon>
        <taxon>Sar</taxon>
        <taxon>Stramenopiles</taxon>
        <taxon>Oomycota</taxon>
        <taxon>Saprolegniomycetes</taxon>
        <taxon>Saprolegniales</taxon>
        <taxon>Achlyaceae</taxon>
        <taxon>Achlya</taxon>
    </lineage>
</organism>
<evidence type="ECO:0000313" key="15">
    <source>
        <dbReference type="EMBL" id="OQR96929.1"/>
    </source>
</evidence>
<comment type="function">
    <text evidence="13">Catalyzes two steps in the biosynthesis of the molybdenum cofactor. In the first step, molybdopterin is adenylated. Subsequently, molybdate is inserted into adenylated molybdopterin and AMP is released.</text>
</comment>
<dbReference type="InterPro" id="IPR036688">
    <property type="entry name" value="MoeA_C_domain_IV_sf"/>
</dbReference>
<evidence type="ECO:0000256" key="8">
    <source>
        <dbReference type="ARBA" id="ARBA00022741"/>
    </source>
</evidence>
<keyword evidence="8" id="KW-0547">Nucleotide-binding</keyword>
<keyword evidence="5 13" id="KW-0500">Molybdenum</keyword>
<dbReference type="Gene3D" id="3.40.980.10">
    <property type="entry name" value="MoaB/Mog-like domain"/>
    <property type="match status" value="2"/>
</dbReference>
<sequence length="640" mass="66998">MSCMCSDTKGGKRNSAFDMTPMAKAIEMVLSAATPLPSVALPLSEALGCVIAETIHSSEPLPPFRASVMDGYAVVASDGIGEYPVLDRIAAGDAPGSQVTPGHVAYVTTGCPVPDGADAVVKIEDTEGVCDANGDEVAIKIVHGVTAGNNIRPIGYDIAGGEAVVEAGEIVTPAIVGLLATVRVGVVTVRVHRKPVVGVLSTGTELVDASASIHGGKIRDSNRPMLLASMRAADVDVVDLGAQPWLPQELNLGAGICGDNMDSLRARVTSVLATVDVLITSGGVSMGDHDLVKPLLQELGTVHFGRIHMKPGKPTTFATIPAATGPPKLVFALPGNPVSCLVTSCLLVAPALRRLRGTAACAPMTFKAKMAHALPLDPERPEYHRASVAWREDQQQFVATSTGVQASSRLLSCRFANALLHLPTGLRLDEGAWVDCTFLSDTEVTSHQPVVPPLVRPPQRSDKPEAVAARKLAVRACVLTVSDRVAAGEADDRSGPTMARLLSTLPGLDVALVEAGTVADDVDAIRAKLLHWCDELRVNLVFTSGGTGFSPRDQTPEAIKPLLEREAPGLVHQIMTASLQVTPMAILSRPVAGIRGQTLVVTLPGKPNAVIENIEAISPVLPHALHLLADVSHDHHRGKA</sequence>